<reference evidence="4 5" key="1">
    <citation type="submission" date="2019-05" db="EMBL/GenBank/DDBJ databases">
        <title>Genome sequence of Cellulomonas hominis strain CS1.</title>
        <authorList>
            <person name="Belmont J."/>
            <person name="Maclea K.S."/>
        </authorList>
    </citation>
    <scope>NUCLEOTIDE SEQUENCE [LARGE SCALE GENOMIC DNA]</scope>
    <source>
        <strain evidence="4 5">CS1</strain>
    </source>
</reference>
<proteinExistence type="predicted"/>
<accession>A0A7Z8NS63</accession>
<feature type="transmembrane region" description="Helical" evidence="2">
    <location>
        <begin position="267"/>
        <end position="286"/>
    </location>
</feature>
<keyword evidence="2" id="KW-1133">Transmembrane helix</keyword>
<protein>
    <submittedName>
        <fullName evidence="4">Acyltransferase</fullName>
    </submittedName>
</protein>
<dbReference type="InterPro" id="IPR002656">
    <property type="entry name" value="Acyl_transf_3_dom"/>
</dbReference>
<evidence type="ECO:0000256" key="2">
    <source>
        <dbReference type="SAM" id="Phobius"/>
    </source>
</evidence>
<feature type="domain" description="Acyltransferase 3" evidence="3">
    <location>
        <begin position="17"/>
        <end position="342"/>
    </location>
</feature>
<feature type="transmembrane region" description="Helical" evidence="2">
    <location>
        <begin position="237"/>
        <end position="255"/>
    </location>
</feature>
<dbReference type="GO" id="GO:0016020">
    <property type="term" value="C:membrane"/>
    <property type="evidence" value="ECO:0007669"/>
    <property type="project" value="TreeGrafter"/>
</dbReference>
<evidence type="ECO:0000259" key="3">
    <source>
        <dbReference type="Pfam" id="PF01757"/>
    </source>
</evidence>
<sequence>MVLAEPPTRGGYFSLVNQLRGAAALLVVWDHLVGQWLAQRGLQWAPSDLVERFVLGPLNLIQHAGFLGVALFFLISGFVVTRAAAREDGRTFVLRRLTRVYPPLVAAVLLAVAVAWAQAELGMGSEAWDALTPAAVLKAMTLVTYVSVPQVVVVGVAWTLVIELVFYAMLWAVGPLLKSARPDWLATVVILAVVVAVGLLGRSLGDGFFLLSVSVSYVPVLVVGHVVYLVSQRRTPVWVGGLLALAAWLVFVWGVERTQPTFLTPESSYGSSLSVALLLFVLAVLCEGRIRPARWVDVVAARSYTLYLVHGIVGLFVLDVVTREGVAYRWALLAALIATAAVTEGFYRAVERPSISLGRRLTRSRRDTAGGTPSAHREPEPGQIAAPV</sequence>
<evidence type="ECO:0000256" key="1">
    <source>
        <dbReference type="SAM" id="MobiDB-lite"/>
    </source>
</evidence>
<keyword evidence="2" id="KW-0472">Membrane</keyword>
<keyword evidence="4" id="KW-0012">Acyltransferase</keyword>
<feature type="region of interest" description="Disordered" evidence="1">
    <location>
        <begin position="361"/>
        <end position="388"/>
    </location>
</feature>
<feature type="transmembrane region" description="Helical" evidence="2">
    <location>
        <begin position="100"/>
        <end position="119"/>
    </location>
</feature>
<dbReference type="EMBL" id="SZYE01000062">
    <property type="protein sequence ID" value="TKR23766.1"/>
    <property type="molecule type" value="Genomic_DNA"/>
</dbReference>
<keyword evidence="4" id="KW-0808">Transferase</keyword>
<dbReference type="PANTHER" id="PTHR23028">
    <property type="entry name" value="ACETYLTRANSFERASE"/>
    <property type="match status" value="1"/>
</dbReference>
<feature type="transmembrane region" description="Helical" evidence="2">
    <location>
        <begin position="60"/>
        <end position="80"/>
    </location>
</feature>
<feature type="transmembrane region" description="Helical" evidence="2">
    <location>
        <begin position="184"/>
        <end position="201"/>
    </location>
</feature>
<dbReference type="InterPro" id="IPR050879">
    <property type="entry name" value="Acyltransferase_3"/>
</dbReference>
<feature type="transmembrane region" description="Helical" evidence="2">
    <location>
        <begin position="330"/>
        <end position="350"/>
    </location>
</feature>
<dbReference type="GO" id="GO:0016747">
    <property type="term" value="F:acyltransferase activity, transferring groups other than amino-acyl groups"/>
    <property type="evidence" value="ECO:0007669"/>
    <property type="project" value="InterPro"/>
</dbReference>
<name>A0A7Z8NS63_9CELL</name>
<organism evidence="4 5">
    <name type="scientific">Cellulomonas hominis</name>
    <dbReference type="NCBI Taxonomy" id="156981"/>
    <lineage>
        <taxon>Bacteria</taxon>
        <taxon>Bacillati</taxon>
        <taxon>Actinomycetota</taxon>
        <taxon>Actinomycetes</taxon>
        <taxon>Micrococcales</taxon>
        <taxon>Cellulomonadaceae</taxon>
        <taxon>Cellulomonas</taxon>
    </lineage>
</organism>
<dbReference type="AlphaFoldDB" id="A0A7Z8NS63"/>
<keyword evidence="2" id="KW-0812">Transmembrane</keyword>
<feature type="transmembrane region" description="Helical" evidence="2">
    <location>
        <begin position="298"/>
        <end position="318"/>
    </location>
</feature>
<dbReference type="GO" id="GO:0000271">
    <property type="term" value="P:polysaccharide biosynthetic process"/>
    <property type="evidence" value="ECO:0007669"/>
    <property type="project" value="TreeGrafter"/>
</dbReference>
<gene>
    <name evidence="4" type="ORF">FA014_09545</name>
</gene>
<comment type="caution">
    <text evidence="4">The sequence shown here is derived from an EMBL/GenBank/DDBJ whole genome shotgun (WGS) entry which is preliminary data.</text>
</comment>
<dbReference type="PANTHER" id="PTHR23028:SF131">
    <property type="entry name" value="BLR2367 PROTEIN"/>
    <property type="match status" value="1"/>
</dbReference>
<dbReference type="OrthoDB" id="9796461at2"/>
<dbReference type="Pfam" id="PF01757">
    <property type="entry name" value="Acyl_transf_3"/>
    <property type="match status" value="1"/>
</dbReference>
<feature type="transmembrane region" description="Helical" evidence="2">
    <location>
        <begin position="151"/>
        <end position="172"/>
    </location>
</feature>
<dbReference type="Proteomes" id="UP000308121">
    <property type="component" value="Unassembled WGS sequence"/>
</dbReference>
<evidence type="ECO:0000313" key="4">
    <source>
        <dbReference type="EMBL" id="TKR23766.1"/>
    </source>
</evidence>
<feature type="transmembrane region" description="Helical" evidence="2">
    <location>
        <begin position="207"/>
        <end position="230"/>
    </location>
</feature>
<evidence type="ECO:0000313" key="5">
    <source>
        <dbReference type="Proteomes" id="UP000308121"/>
    </source>
</evidence>